<evidence type="ECO:0000256" key="1">
    <source>
        <dbReference type="SAM" id="SignalP"/>
    </source>
</evidence>
<dbReference type="EMBL" id="MU863887">
    <property type="protein sequence ID" value="KAK4203661.1"/>
    <property type="molecule type" value="Genomic_DNA"/>
</dbReference>
<gene>
    <name evidence="2" type="ORF">QBC40DRAFT_315282</name>
</gene>
<keyword evidence="3" id="KW-1185">Reference proteome</keyword>
<dbReference type="SUPFAM" id="SSF49777">
    <property type="entry name" value="PEBP-like"/>
    <property type="match status" value="1"/>
</dbReference>
<comment type="caution">
    <text evidence="2">The sequence shown here is derived from an EMBL/GenBank/DDBJ whole genome shotgun (WGS) entry which is preliminary data.</text>
</comment>
<dbReference type="GO" id="GO:0005543">
    <property type="term" value="F:phospholipid binding"/>
    <property type="evidence" value="ECO:0007669"/>
    <property type="project" value="TreeGrafter"/>
</dbReference>
<evidence type="ECO:0000313" key="3">
    <source>
        <dbReference type="Proteomes" id="UP001303160"/>
    </source>
</evidence>
<dbReference type="GO" id="GO:0046578">
    <property type="term" value="P:regulation of Ras protein signal transduction"/>
    <property type="evidence" value="ECO:0007669"/>
    <property type="project" value="TreeGrafter"/>
</dbReference>
<dbReference type="InterPro" id="IPR036610">
    <property type="entry name" value="PEBP-like_sf"/>
</dbReference>
<dbReference type="AlphaFoldDB" id="A0AAN7AW98"/>
<dbReference type="PANTHER" id="PTHR11362">
    <property type="entry name" value="PHOSPHATIDYLETHANOLAMINE-BINDING PROTEIN"/>
    <property type="match status" value="1"/>
</dbReference>
<dbReference type="CDD" id="cd00866">
    <property type="entry name" value="PEBP_euk"/>
    <property type="match status" value="1"/>
</dbReference>
<organism evidence="2 3">
    <name type="scientific">Triangularia verruculosa</name>
    <dbReference type="NCBI Taxonomy" id="2587418"/>
    <lineage>
        <taxon>Eukaryota</taxon>
        <taxon>Fungi</taxon>
        <taxon>Dikarya</taxon>
        <taxon>Ascomycota</taxon>
        <taxon>Pezizomycotina</taxon>
        <taxon>Sordariomycetes</taxon>
        <taxon>Sordariomycetidae</taxon>
        <taxon>Sordariales</taxon>
        <taxon>Podosporaceae</taxon>
        <taxon>Triangularia</taxon>
    </lineage>
</organism>
<reference evidence="2" key="1">
    <citation type="journal article" date="2023" name="Mol. Phylogenet. Evol.">
        <title>Genome-scale phylogeny and comparative genomics of the fungal order Sordariales.</title>
        <authorList>
            <person name="Hensen N."/>
            <person name="Bonometti L."/>
            <person name="Westerberg I."/>
            <person name="Brannstrom I.O."/>
            <person name="Guillou S."/>
            <person name="Cros-Aarteil S."/>
            <person name="Calhoun S."/>
            <person name="Haridas S."/>
            <person name="Kuo A."/>
            <person name="Mondo S."/>
            <person name="Pangilinan J."/>
            <person name="Riley R."/>
            <person name="LaButti K."/>
            <person name="Andreopoulos B."/>
            <person name="Lipzen A."/>
            <person name="Chen C."/>
            <person name="Yan M."/>
            <person name="Daum C."/>
            <person name="Ng V."/>
            <person name="Clum A."/>
            <person name="Steindorff A."/>
            <person name="Ohm R.A."/>
            <person name="Martin F."/>
            <person name="Silar P."/>
            <person name="Natvig D.O."/>
            <person name="Lalanne C."/>
            <person name="Gautier V."/>
            <person name="Ament-Velasquez S.L."/>
            <person name="Kruys A."/>
            <person name="Hutchinson M.I."/>
            <person name="Powell A.J."/>
            <person name="Barry K."/>
            <person name="Miller A.N."/>
            <person name="Grigoriev I.V."/>
            <person name="Debuchy R."/>
            <person name="Gladieux P."/>
            <person name="Hiltunen Thoren M."/>
            <person name="Johannesson H."/>
        </authorList>
    </citation>
    <scope>NUCLEOTIDE SEQUENCE</scope>
    <source>
        <strain evidence="2">CBS 315.58</strain>
    </source>
</reference>
<dbReference type="InterPro" id="IPR008914">
    <property type="entry name" value="PEBP"/>
</dbReference>
<proteinExistence type="predicted"/>
<dbReference type="InterPro" id="IPR035810">
    <property type="entry name" value="PEBP_euk"/>
</dbReference>
<dbReference type="GO" id="GO:0030414">
    <property type="term" value="F:peptidase inhibitor activity"/>
    <property type="evidence" value="ECO:0007669"/>
    <property type="project" value="TreeGrafter"/>
</dbReference>
<reference evidence="2" key="2">
    <citation type="submission" date="2023-05" db="EMBL/GenBank/DDBJ databases">
        <authorList>
            <consortium name="Lawrence Berkeley National Laboratory"/>
            <person name="Steindorff A."/>
            <person name="Hensen N."/>
            <person name="Bonometti L."/>
            <person name="Westerberg I."/>
            <person name="Brannstrom I.O."/>
            <person name="Guillou S."/>
            <person name="Cros-Aarteil S."/>
            <person name="Calhoun S."/>
            <person name="Haridas S."/>
            <person name="Kuo A."/>
            <person name="Mondo S."/>
            <person name="Pangilinan J."/>
            <person name="Riley R."/>
            <person name="Labutti K."/>
            <person name="Andreopoulos B."/>
            <person name="Lipzen A."/>
            <person name="Chen C."/>
            <person name="Yanf M."/>
            <person name="Daum C."/>
            <person name="Ng V."/>
            <person name="Clum A."/>
            <person name="Ohm R."/>
            <person name="Martin F."/>
            <person name="Silar P."/>
            <person name="Natvig D."/>
            <person name="Lalanne C."/>
            <person name="Gautier V."/>
            <person name="Ament-Velasquez S.L."/>
            <person name="Kruys A."/>
            <person name="Hutchinson M.I."/>
            <person name="Powell A.J."/>
            <person name="Barry K."/>
            <person name="Miller A.N."/>
            <person name="Grigoriev I.V."/>
            <person name="Debuchy R."/>
            <person name="Gladieux P."/>
            <person name="Thoren M.H."/>
            <person name="Johannesson H."/>
        </authorList>
    </citation>
    <scope>NUCLEOTIDE SEQUENCE</scope>
    <source>
        <strain evidence="2">CBS 315.58</strain>
    </source>
</reference>
<dbReference type="Gene3D" id="3.90.280.10">
    <property type="entry name" value="PEBP-like"/>
    <property type="match status" value="1"/>
</dbReference>
<accession>A0AAN7AW98</accession>
<dbReference type="GO" id="GO:0030162">
    <property type="term" value="P:regulation of proteolysis"/>
    <property type="evidence" value="ECO:0007669"/>
    <property type="project" value="TreeGrafter"/>
</dbReference>
<dbReference type="Proteomes" id="UP001303160">
    <property type="component" value="Unassembled WGS sequence"/>
</dbReference>
<dbReference type="PANTHER" id="PTHR11362:SF141">
    <property type="entry name" value="PHOSPHATIDYLETHANOLAMINE-BINDING PROTEIN"/>
    <property type="match status" value="1"/>
</dbReference>
<feature type="chain" id="PRO_5042850160" evidence="1">
    <location>
        <begin position="19"/>
        <end position="245"/>
    </location>
</feature>
<name>A0AAN7AW98_9PEZI</name>
<dbReference type="Pfam" id="PF01161">
    <property type="entry name" value="PBP"/>
    <property type="match status" value="1"/>
</dbReference>
<keyword evidence="1" id="KW-0732">Signal</keyword>
<feature type="signal peptide" evidence="1">
    <location>
        <begin position="1"/>
        <end position="18"/>
    </location>
</feature>
<protein>
    <submittedName>
        <fullName evidence="2">CEN-like protein 1</fullName>
    </submittedName>
</protein>
<evidence type="ECO:0000313" key="2">
    <source>
        <dbReference type="EMBL" id="KAK4203661.1"/>
    </source>
</evidence>
<sequence>MSKYLPLLALTSAPLALARTPPGFIPSTSNDLIVEYTGFYPSNGVVVSREITIPQPRIATTTPLNGTSYSILMIDLDIPTNNPPETNTLLHWLQTSLTPSTQSTTFNTTSGSVRGFQLLNTTQTTPVVGYFGPNPPARIPLSHRYVQILVDTSNITEQGEAALREAAATLRGFNAESVLEEAGLEGNVVAGNWYNVTNPGSVVNATATTAGTMTVTPTATGAGTGGIRGSLMGAVVGLGVVMVVI</sequence>